<dbReference type="InterPro" id="IPR006059">
    <property type="entry name" value="SBP"/>
</dbReference>
<accession>A0A2U3D761</accession>
<evidence type="ECO:0000256" key="2">
    <source>
        <dbReference type="ARBA" id="ARBA00022448"/>
    </source>
</evidence>
<keyword evidence="5" id="KW-1003">Cell membrane</keyword>
<dbReference type="Gene3D" id="3.40.190.10">
    <property type="entry name" value="Periplasmic binding protein-like II"/>
    <property type="match status" value="2"/>
</dbReference>
<evidence type="ECO:0000256" key="5">
    <source>
        <dbReference type="RuleBase" id="RU365005"/>
    </source>
</evidence>
<sequence length="418" mass="44893">MNKKLKIVAYNVTALTMISGLLSGCGAATNSASSAPNPASPGIPSGQTITVWSWATGPQLQDMEKIADAWAKKHGDTVKVVDQSHNANGFQFYATAARTGKGPDIVFGMPHDNNGAFAQEGLLSKVPNGFLNNSDYANSVIDAVTINGVEYSVPVSVQTTALFYNKDEIPVAPTTWSQFENDANKYGFGYAQHNLYFNFALVGGMGGYVFKDNNGTLDPNDIGLANAGAVQAYTLMYDMDHKYHWMTPSENGNIAQTKFQNKSIGMFISGPWEIPNMNQSGVKYGIAPWPTLPNGHPATPFLGVITTFVSASSHTQSADWSLVKAITNANAQQMYFQNAQQIPALTSVQQSAAVQDNPYFKAFADQVKNAVPMPNIPQMQAVWTAMSVLSNIIDGKVSPEQGAQDFVANIKKGILIAG</sequence>
<evidence type="ECO:0000313" key="7">
    <source>
        <dbReference type="Proteomes" id="UP000245380"/>
    </source>
</evidence>
<evidence type="ECO:0000313" key="6">
    <source>
        <dbReference type="EMBL" id="PWI57101.1"/>
    </source>
</evidence>
<dbReference type="GO" id="GO:0015768">
    <property type="term" value="P:maltose transport"/>
    <property type="evidence" value="ECO:0007669"/>
    <property type="project" value="TreeGrafter"/>
</dbReference>
<dbReference type="PRINTS" id="PR00181">
    <property type="entry name" value="MALTOSEBP"/>
</dbReference>
<dbReference type="RefSeq" id="WP_109431073.1">
    <property type="nucleotide sequence ID" value="NZ_MPDK01000018.1"/>
</dbReference>
<dbReference type="GO" id="GO:0055052">
    <property type="term" value="C:ATP-binding cassette (ABC) transporter complex, substrate-binding subunit-containing"/>
    <property type="evidence" value="ECO:0007669"/>
    <property type="project" value="TreeGrafter"/>
</dbReference>
<feature type="chain" id="PRO_5015374129" description="Maltodextrin-binding protein" evidence="5">
    <location>
        <begin position="28"/>
        <end position="418"/>
    </location>
</feature>
<evidence type="ECO:0000256" key="4">
    <source>
        <dbReference type="ARBA" id="ARBA00022729"/>
    </source>
</evidence>
<dbReference type="Pfam" id="PF13416">
    <property type="entry name" value="SBP_bac_8"/>
    <property type="match status" value="1"/>
</dbReference>
<comment type="similarity">
    <text evidence="1 5">Belongs to the bacterial solute-binding protein 1 family.</text>
</comment>
<organism evidence="6 7">
    <name type="scientific">Sulfoacidibacillus thermotolerans</name>
    <name type="common">Acidibacillus sulfuroxidans</name>
    <dbReference type="NCBI Taxonomy" id="1765684"/>
    <lineage>
        <taxon>Bacteria</taxon>
        <taxon>Bacillati</taxon>
        <taxon>Bacillota</taxon>
        <taxon>Bacilli</taxon>
        <taxon>Bacillales</taxon>
        <taxon>Alicyclobacillaceae</taxon>
        <taxon>Sulfoacidibacillus</taxon>
    </lineage>
</organism>
<name>A0A2U3D761_SULT2</name>
<dbReference type="Proteomes" id="UP000245380">
    <property type="component" value="Unassembled WGS sequence"/>
</dbReference>
<keyword evidence="5" id="KW-0472">Membrane</keyword>
<dbReference type="AlphaFoldDB" id="A0A2U3D761"/>
<keyword evidence="2 5" id="KW-0813">Transport</keyword>
<keyword evidence="3 5" id="KW-0762">Sugar transport</keyword>
<dbReference type="GO" id="GO:1901982">
    <property type="term" value="F:maltose binding"/>
    <property type="evidence" value="ECO:0007669"/>
    <property type="project" value="TreeGrafter"/>
</dbReference>
<dbReference type="GO" id="GO:0042956">
    <property type="term" value="P:maltodextrin transmembrane transport"/>
    <property type="evidence" value="ECO:0007669"/>
    <property type="project" value="TreeGrafter"/>
</dbReference>
<dbReference type="SUPFAM" id="SSF53850">
    <property type="entry name" value="Periplasmic binding protein-like II"/>
    <property type="match status" value="1"/>
</dbReference>
<dbReference type="PROSITE" id="PS51257">
    <property type="entry name" value="PROKAR_LIPOPROTEIN"/>
    <property type="match status" value="1"/>
</dbReference>
<keyword evidence="4 5" id="KW-0732">Signal</keyword>
<dbReference type="PANTHER" id="PTHR30061">
    <property type="entry name" value="MALTOSE-BINDING PERIPLASMIC PROTEIN"/>
    <property type="match status" value="1"/>
</dbReference>
<protein>
    <recommendedName>
        <fullName evidence="5">Maltodextrin-binding protein</fullName>
    </recommendedName>
</protein>
<proteinExistence type="inferred from homology"/>
<reference evidence="6 7" key="1">
    <citation type="submission" date="2016-11" db="EMBL/GenBank/DDBJ databases">
        <title>Comparative genomics of Acidibacillus ferroxidans species.</title>
        <authorList>
            <person name="Oliveira G."/>
            <person name="Nunes G."/>
            <person name="Oliveira R."/>
            <person name="Araujo F."/>
            <person name="Salim A."/>
            <person name="Scholte L."/>
            <person name="Morais D."/>
            <person name="Nancucheo I."/>
            <person name="Johnson D.B."/>
            <person name="Grail B."/>
            <person name="Bittencourt J."/>
            <person name="Valadares R."/>
        </authorList>
    </citation>
    <scope>NUCLEOTIDE SEQUENCE [LARGE SCALE GENOMIC DNA]</scope>
    <source>
        <strain evidence="6 7">Y002</strain>
    </source>
</reference>
<dbReference type="EMBL" id="MPDK01000018">
    <property type="protein sequence ID" value="PWI57101.1"/>
    <property type="molecule type" value="Genomic_DNA"/>
</dbReference>
<evidence type="ECO:0000256" key="3">
    <source>
        <dbReference type="ARBA" id="ARBA00022597"/>
    </source>
</evidence>
<dbReference type="CDD" id="cd13586">
    <property type="entry name" value="PBP2_Maltose_binding_like"/>
    <property type="match status" value="1"/>
</dbReference>
<keyword evidence="5" id="KW-0449">Lipoprotein</keyword>
<feature type="signal peptide" evidence="5">
    <location>
        <begin position="1"/>
        <end position="27"/>
    </location>
</feature>
<dbReference type="InterPro" id="IPR006060">
    <property type="entry name" value="Maltose/Cyclodextrin-bd"/>
</dbReference>
<dbReference type="GO" id="GO:0015144">
    <property type="term" value="F:carbohydrate transmembrane transporter activity"/>
    <property type="evidence" value="ECO:0007669"/>
    <property type="project" value="InterPro"/>
</dbReference>
<dbReference type="OrthoDB" id="9795467at2"/>
<keyword evidence="7" id="KW-1185">Reference proteome</keyword>
<comment type="caution">
    <text evidence="6">The sequence shown here is derived from an EMBL/GenBank/DDBJ whole genome shotgun (WGS) entry which is preliminary data.</text>
</comment>
<gene>
    <name evidence="6" type="ORF">BM613_10100</name>
</gene>
<dbReference type="PANTHER" id="PTHR30061:SF50">
    <property type="entry name" value="MALTOSE_MALTODEXTRIN-BINDING PERIPLASMIC PROTEIN"/>
    <property type="match status" value="1"/>
</dbReference>
<evidence type="ECO:0000256" key="1">
    <source>
        <dbReference type="ARBA" id="ARBA00008520"/>
    </source>
</evidence>
<comment type="subcellular location">
    <subcellularLocation>
        <location evidence="5">Cell membrane</location>
        <topology evidence="5">Lipid-anchor</topology>
    </subcellularLocation>
</comment>